<organism evidence="3 4">
    <name type="scientific">Plasmodium ovale</name>
    <name type="common">malaria parasite P. ovale</name>
    <dbReference type="NCBI Taxonomy" id="36330"/>
    <lineage>
        <taxon>Eukaryota</taxon>
        <taxon>Sar</taxon>
        <taxon>Alveolata</taxon>
        <taxon>Apicomplexa</taxon>
        <taxon>Aconoidasida</taxon>
        <taxon>Haemosporida</taxon>
        <taxon>Plasmodiidae</taxon>
        <taxon>Plasmodium</taxon>
        <taxon>Plasmodium (Plasmodium)</taxon>
    </lineage>
</organism>
<dbReference type="InterPro" id="IPR040805">
    <property type="entry name" value="EMP3/KAHRP_N"/>
</dbReference>
<dbReference type="OrthoDB" id="10374909at2759"/>
<feature type="compositionally biased region" description="Basic and acidic residues" evidence="1">
    <location>
        <begin position="194"/>
        <end position="204"/>
    </location>
</feature>
<feature type="compositionally biased region" description="Basic residues" evidence="1">
    <location>
        <begin position="182"/>
        <end position="193"/>
    </location>
</feature>
<feature type="compositionally biased region" description="Basic and acidic residues" evidence="1">
    <location>
        <begin position="252"/>
        <end position="287"/>
    </location>
</feature>
<dbReference type="AlphaFoldDB" id="A0A1C3L648"/>
<feature type="domain" description="EMP3/KAHRP N-terminal" evidence="2">
    <location>
        <begin position="70"/>
        <end position="119"/>
    </location>
</feature>
<dbReference type="VEuPathDB" id="PlasmoDB:PocGH01_14077000"/>
<dbReference type="Proteomes" id="UP000243200">
    <property type="component" value="Chromosome 14"/>
</dbReference>
<accession>A0A1C3L648</accession>
<dbReference type="VEuPathDB" id="PlasmoDB:POWCR01_140071100"/>
<gene>
    <name evidence="3" type="primary">PowCR01_140071100</name>
    <name evidence="3" type="ORF">POWCR01_140071100</name>
</gene>
<evidence type="ECO:0000313" key="4">
    <source>
        <dbReference type="Proteomes" id="UP000243200"/>
    </source>
</evidence>
<evidence type="ECO:0000313" key="3">
    <source>
        <dbReference type="EMBL" id="SBT82839.1"/>
    </source>
</evidence>
<proteinExistence type="predicted"/>
<evidence type="ECO:0000256" key="1">
    <source>
        <dbReference type="SAM" id="MobiDB-lite"/>
    </source>
</evidence>
<dbReference type="EMBL" id="LT594518">
    <property type="protein sequence ID" value="SBT82839.1"/>
    <property type="molecule type" value="Genomic_DNA"/>
</dbReference>
<sequence>MENKIDISLFLKLFSFFLLTWILKHTNYYGCETQSDMEMNPDKRSELRSKRMLAGFGGFGSSPFRNRFINETIHGGYKEYEEKCESKRHTLTEDISDLCANCDEKYEGTKYGYRERCPYSREQNKRAFASTTYTLGGPSPFQYGFTNSLRGLSGGSSSDCERILDALASITDDESDDSSSKSKNRNNKKKKSCEKKAVIDKTKDGYPNTKENPFNKNVSKDIPKNQGPNKNKSCGVKDNDKNKKKQNNKLKNNNDKEKCKNEKKNNDKNKNEKKKNENKKVSNKDPESPTVHLPENNEEAIVELPADGASCGDNYEDVNLMTLPGSDKPYVVRIYRD</sequence>
<reference evidence="3 4" key="1">
    <citation type="submission" date="2016-06" db="EMBL/GenBank/DDBJ databases">
        <authorList>
            <consortium name="Pathogen Informatics"/>
        </authorList>
    </citation>
    <scope>NUCLEOTIDE SEQUENCE [LARGE SCALE GENOMIC DNA]</scope>
    <source>
        <strain evidence="3">PowCR01</strain>
    </source>
</reference>
<evidence type="ECO:0000259" key="2">
    <source>
        <dbReference type="Pfam" id="PF17986"/>
    </source>
</evidence>
<feature type="region of interest" description="Disordered" evidence="1">
    <location>
        <begin position="171"/>
        <end position="297"/>
    </location>
</feature>
<dbReference type="Pfam" id="PF17986">
    <property type="entry name" value="EKAL"/>
    <property type="match status" value="1"/>
</dbReference>
<name>A0A1C3L648_PLAOA</name>
<protein>
    <recommendedName>
        <fullName evidence="2">EMP3/KAHRP N-terminal domain-containing protein</fullName>
    </recommendedName>
</protein>